<reference evidence="1" key="1">
    <citation type="submission" date="2020-04" db="EMBL/GenBank/DDBJ databases">
        <authorList>
            <person name="Chiriac C."/>
            <person name="Salcher M."/>
            <person name="Ghai R."/>
            <person name="Kavagutti S V."/>
        </authorList>
    </citation>
    <scope>NUCLEOTIDE SEQUENCE</scope>
</reference>
<name>A0A6J5NBA0_9CAUD</name>
<sequence length="97" mass="10677">MVNQNLQAVIDGTNTDGGGTVLTGEAISHVRVVSLILGLAFEIKTGMKMTRFPLTRVAESYGVFAKTKKKCLREMLAWYENFYGVPYESDAVKEALS</sequence>
<gene>
    <name evidence="1" type="ORF">UFOVP658_39</name>
</gene>
<dbReference type="EMBL" id="LR796639">
    <property type="protein sequence ID" value="CAB4156027.1"/>
    <property type="molecule type" value="Genomic_DNA"/>
</dbReference>
<organism evidence="1">
    <name type="scientific">uncultured Caudovirales phage</name>
    <dbReference type="NCBI Taxonomy" id="2100421"/>
    <lineage>
        <taxon>Viruses</taxon>
        <taxon>Duplodnaviria</taxon>
        <taxon>Heunggongvirae</taxon>
        <taxon>Uroviricota</taxon>
        <taxon>Caudoviricetes</taxon>
        <taxon>Peduoviridae</taxon>
        <taxon>Maltschvirus</taxon>
        <taxon>Maltschvirus maltsch</taxon>
    </lineage>
</organism>
<evidence type="ECO:0000313" key="1">
    <source>
        <dbReference type="EMBL" id="CAB4156027.1"/>
    </source>
</evidence>
<proteinExistence type="predicted"/>
<accession>A0A6J5NBA0</accession>
<protein>
    <submittedName>
        <fullName evidence="1">Uncharacterized protein</fullName>
    </submittedName>
</protein>